<dbReference type="STRING" id="196164.gene:10741238"/>
<dbReference type="EMBL" id="BA000035">
    <property type="protein sequence ID" value="BAC17644.1"/>
    <property type="molecule type" value="Genomic_DNA"/>
</dbReference>
<dbReference type="AlphaFoldDB" id="Q8FRC7"/>
<dbReference type="HOGENOM" id="CLU_1033325_0_0_11"/>
<dbReference type="RefSeq" id="WP_006769480.1">
    <property type="nucleotide sequence ID" value="NC_004369.1"/>
</dbReference>
<accession>Q8FRC7</accession>
<evidence type="ECO:0000313" key="2">
    <source>
        <dbReference type="EMBL" id="BAC17644.1"/>
    </source>
</evidence>
<feature type="region of interest" description="Disordered" evidence="1">
    <location>
        <begin position="208"/>
        <end position="269"/>
    </location>
</feature>
<dbReference type="KEGG" id="cef:CE0834"/>
<proteinExistence type="predicted"/>
<dbReference type="eggNOG" id="ENOG5031SV8">
    <property type="taxonomic scope" value="Bacteria"/>
</dbReference>
<name>Q8FRC7_COREF</name>
<protein>
    <submittedName>
        <fullName evidence="2">Uncharacterized protein</fullName>
    </submittedName>
</protein>
<dbReference type="OrthoDB" id="10016548at2"/>
<evidence type="ECO:0000256" key="1">
    <source>
        <dbReference type="SAM" id="MobiDB-lite"/>
    </source>
</evidence>
<accession>C8NLL5</accession>
<dbReference type="Proteomes" id="UP000001409">
    <property type="component" value="Chromosome"/>
</dbReference>
<evidence type="ECO:0000313" key="3">
    <source>
        <dbReference type="Proteomes" id="UP000001409"/>
    </source>
</evidence>
<reference evidence="2 3" key="1">
    <citation type="journal article" date="2003" name="Genome Res.">
        <title>Comparative complete genome sequence analysis of the amino acid replacements responsible for the thermostability of Corynebacterium efficiens.</title>
        <authorList>
            <person name="Nishio Y."/>
            <person name="Nakamura Y."/>
            <person name="Kawarabayasi Y."/>
            <person name="Usuda Y."/>
            <person name="Kimura E."/>
            <person name="Sugimoto S."/>
            <person name="Matsui K."/>
            <person name="Yamagishi A."/>
            <person name="Kikuchi H."/>
            <person name="Ikeo K."/>
            <person name="Gojobori T."/>
        </authorList>
    </citation>
    <scope>NUCLEOTIDE SEQUENCE [LARGE SCALE GENOMIC DNA]</scope>
    <source>
        <strain evidence="3">DSM 44549 / YS-314 / AJ 12310 / JCM 11189 / NBRC 100395</strain>
    </source>
</reference>
<sequence length="269" mass="29073">MATMMRQSKIICYHDELQAALSAALKVADKKNFGSIQFRPIPEDEVIQISALNPTSTFMATVPTEMCDVVEGRDEIFECLLSEASVMARFPVKMPKGSDGEVPKAGLIIAESWIQITDETGLGVGIRHTRIRRNSEVELPGTPARTIESALDAQEDTGAMLYPAQTALVGKVAEIMGQKHRIRCVASPDGVLSRVLLTGTMYGLTVTEGQEQTSEDSAPDDKPLSFDDAEPQDYDVPMFDVDEEEDTDTTPAPAPGLRIVGARPMGGAS</sequence>
<keyword evidence="3" id="KW-1185">Reference proteome</keyword>
<organism evidence="2 3">
    <name type="scientific">Corynebacterium efficiens (strain DSM 44549 / YS-314 / AJ 12310 / JCM 11189 / NBRC 100395)</name>
    <dbReference type="NCBI Taxonomy" id="196164"/>
    <lineage>
        <taxon>Bacteria</taxon>
        <taxon>Bacillati</taxon>
        <taxon>Actinomycetota</taxon>
        <taxon>Actinomycetes</taxon>
        <taxon>Mycobacteriales</taxon>
        <taxon>Corynebacteriaceae</taxon>
        <taxon>Corynebacterium</taxon>
    </lineage>
</organism>